<accession>A0ABS8DAW0</accession>
<dbReference type="EMBL" id="JAJBZT010000015">
    <property type="protein sequence ID" value="MCB6185330.1"/>
    <property type="molecule type" value="Genomic_DNA"/>
</dbReference>
<dbReference type="Proteomes" id="UP001165395">
    <property type="component" value="Unassembled WGS sequence"/>
</dbReference>
<protein>
    <submittedName>
        <fullName evidence="1">DUF1993 domain-containing protein</fullName>
    </submittedName>
</protein>
<dbReference type="PANTHER" id="PTHR36922:SF1">
    <property type="entry name" value="DUF1993 DOMAIN-CONTAINING PROTEIN"/>
    <property type="match status" value="1"/>
</dbReference>
<dbReference type="InterPro" id="IPR034660">
    <property type="entry name" value="DinB/YfiT-like"/>
</dbReference>
<dbReference type="InterPro" id="IPR018531">
    <property type="entry name" value="DUF1993"/>
</dbReference>
<dbReference type="Gene3D" id="1.20.120.450">
    <property type="entry name" value="dinb family like domain"/>
    <property type="match status" value="1"/>
</dbReference>
<dbReference type="Pfam" id="PF09351">
    <property type="entry name" value="DUF1993"/>
    <property type="match status" value="1"/>
</dbReference>
<dbReference type="SUPFAM" id="SSF109854">
    <property type="entry name" value="DinB/YfiT-like putative metalloenzymes"/>
    <property type="match status" value="1"/>
</dbReference>
<dbReference type="PANTHER" id="PTHR36922">
    <property type="entry name" value="BLL2446 PROTEIN"/>
    <property type="match status" value="1"/>
</dbReference>
<organism evidence="1 2">
    <name type="scientific">Leeia speluncae</name>
    <dbReference type="NCBI Taxonomy" id="2884804"/>
    <lineage>
        <taxon>Bacteria</taxon>
        <taxon>Pseudomonadati</taxon>
        <taxon>Pseudomonadota</taxon>
        <taxon>Betaproteobacteria</taxon>
        <taxon>Neisseriales</taxon>
        <taxon>Leeiaceae</taxon>
        <taxon>Leeia</taxon>
    </lineage>
</organism>
<sequence length="168" mass="18588">MSLSMYQASIPVFVRMLDNLSNLLTIAAQHAEKAGYDKNVLASSRLFPDMFPLSKQVQIATDMVKGAAARLSGETPPSWADTETTLEELLARVAKAKDYVSSFVAEKVDGSEQKEVILNWPTVTLNFNGQDYLLNFVLPNFYFHISTVYAILRANGVPVGKMDFLGAY</sequence>
<evidence type="ECO:0000313" key="2">
    <source>
        <dbReference type="Proteomes" id="UP001165395"/>
    </source>
</evidence>
<comment type="caution">
    <text evidence="1">The sequence shown here is derived from an EMBL/GenBank/DDBJ whole genome shotgun (WGS) entry which is preliminary data.</text>
</comment>
<name>A0ABS8DAW0_9NEIS</name>
<reference evidence="1" key="1">
    <citation type="submission" date="2021-10" db="EMBL/GenBank/DDBJ databases">
        <title>The complete genome sequence of Leeia sp. TBRC 13508.</title>
        <authorList>
            <person name="Charoenyingcharoen P."/>
            <person name="Yukphan P."/>
        </authorList>
    </citation>
    <scope>NUCLEOTIDE SEQUENCE</scope>
    <source>
        <strain evidence="1">TBRC 13508</strain>
    </source>
</reference>
<proteinExistence type="predicted"/>
<dbReference type="RefSeq" id="WP_227182161.1">
    <property type="nucleotide sequence ID" value="NZ_JAJBZT010000015.1"/>
</dbReference>
<evidence type="ECO:0000313" key="1">
    <source>
        <dbReference type="EMBL" id="MCB6185330.1"/>
    </source>
</evidence>
<gene>
    <name evidence="1" type="ORF">LIN78_17420</name>
</gene>
<keyword evidence="2" id="KW-1185">Reference proteome</keyword>